<dbReference type="CDD" id="cd06533">
    <property type="entry name" value="Glyco_transf_WecG_TagA"/>
    <property type="match status" value="1"/>
</dbReference>
<protein>
    <submittedName>
        <fullName evidence="3">WecB/TagA/CpsF family glycosyltransferase</fullName>
    </submittedName>
</protein>
<dbReference type="PANTHER" id="PTHR34136:SF1">
    <property type="entry name" value="UDP-N-ACETYL-D-MANNOSAMINURONIC ACID TRANSFERASE"/>
    <property type="match status" value="1"/>
</dbReference>
<dbReference type="Proteomes" id="UP001324185">
    <property type="component" value="Chromosome"/>
</dbReference>
<dbReference type="PANTHER" id="PTHR34136">
    <property type="match status" value="1"/>
</dbReference>
<dbReference type="Pfam" id="PF03808">
    <property type="entry name" value="Glyco_tran_WecG"/>
    <property type="match status" value="1"/>
</dbReference>
<evidence type="ECO:0000313" key="3">
    <source>
        <dbReference type="EMBL" id="WQG84796.1"/>
    </source>
</evidence>
<name>A0ABZ0X2H6_9GAMM</name>
<evidence type="ECO:0000313" key="4">
    <source>
        <dbReference type="Proteomes" id="UP001324185"/>
    </source>
</evidence>
<sequence>MTEFLTCRSGASVSVGGLPIKPYHCLEDAVSAIINSANMEGGFAVAVNAEKVISAMKDENLKDCLLSASLLYADGISVVKTIKSKGVVNSRIPGCELWVELMKKVAESGQSVYLLGATEETNKATAKKLKEQFGVHNLTRRNGFFEDEESIIDEVVRLKPEIVTVALGSPRQEFLIAKLREVHPGAFYMGVGGSYDVFVGKIRRAPKLLRQLHLEWLYRLITEPRRIVRQFSLLHYFVLHVAGKL</sequence>
<organism evidence="3 4">
    <name type="scientific">Kangiella aquimarina</name>
    <dbReference type="NCBI Taxonomy" id="261965"/>
    <lineage>
        <taxon>Bacteria</taxon>
        <taxon>Pseudomonadati</taxon>
        <taxon>Pseudomonadota</taxon>
        <taxon>Gammaproteobacteria</taxon>
        <taxon>Kangiellales</taxon>
        <taxon>Kangiellaceae</taxon>
        <taxon>Kangiella</taxon>
    </lineage>
</organism>
<dbReference type="NCBIfam" id="TIGR00696">
    <property type="entry name" value="wecG_tagA_cpsF"/>
    <property type="match status" value="1"/>
</dbReference>
<proteinExistence type="predicted"/>
<keyword evidence="4" id="KW-1185">Reference proteome</keyword>
<evidence type="ECO:0000256" key="2">
    <source>
        <dbReference type="ARBA" id="ARBA00022679"/>
    </source>
</evidence>
<keyword evidence="1" id="KW-0328">Glycosyltransferase</keyword>
<keyword evidence="2" id="KW-0808">Transferase</keyword>
<gene>
    <name evidence="3" type="ORF">SR900_10020</name>
</gene>
<accession>A0ABZ0X2H6</accession>
<dbReference type="InterPro" id="IPR004629">
    <property type="entry name" value="WecG_TagA_CpsF"/>
</dbReference>
<evidence type="ECO:0000256" key="1">
    <source>
        <dbReference type="ARBA" id="ARBA00022676"/>
    </source>
</evidence>
<dbReference type="RefSeq" id="WP_018625593.1">
    <property type="nucleotide sequence ID" value="NZ_CP140158.1"/>
</dbReference>
<reference evidence="3 4" key="1">
    <citation type="submission" date="2023-11" db="EMBL/GenBank/DDBJ databases">
        <title>MicrobeMod: A computational toolkit for identifying prokaryotic methylation and restriction-modification with nanopore sequencing.</title>
        <authorList>
            <person name="Crits-Christoph A."/>
            <person name="Kang S.C."/>
            <person name="Lee H."/>
            <person name="Ostrov N."/>
        </authorList>
    </citation>
    <scope>NUCLEOTIDE SEQUENCE [LARGE SCALE GENOMIC DNA]</scope>
    <source>
        <strain evidence="3 4">DSMZ 16071</strain>
    </source>
</reference>
<dbReference type="EMBL" id="CP140158">
    <property type="protein sequence ID" value="WQG84796.1"/>
    <property type="molecule type" value="Genomic_DNA"/>
</dbReference>